<evidence type="ECO:0000313" key="2">
    <source>
        <dbReference type="EMBL" id="KNC27362.1"/>
    </source>
</evidence>
<dbReference type="EMBL" id="JRES01000907">
    <property type="protein sequence ID" value="KNC27362.1"/>
    <property type="molecule type" value="Genomic_DNA"/>
</dbReference>
<evidence type="ECO:0000256" key="1">
    <source>
        <dbReference type="SAM" id="SignalP"/>
    </source>
</evidence>
<accession>A0A0L0C532</accession>
<dbReference type="AlphaFoldDB" id="A0A0L0C532"/>
<feature type="signal peptide" evidence="1">
    <location>
        <begin position="1"/>
        <end position="19"/>
    </location>
</feature>
<reference evidence="2 3" key="1">
    <citation type="journal article" date="2015" name="Nat. Commun.">
        <title>Lucilia cuprina genome unlocks parasitic fly biology to underpin future interventions.</title>
        <authorList>
            <person name="Anstead C.A."/>
            <person name="Korhonen P.K."/>
            <person name="Young N.D."/>
            <person name="Hall R.S."/>
            <person name="Jex A.R."/>
            <person name="Murali S.C."/>
            <person name="Hughes D.S."/>
            <person name="Lee S.F."/>
            <person name="Perry T."/>
            <person name="Stroehlein A.J."/>
            <person name="Ansell B.R."/>
            <person name="Breugelmans B."/>
            <person name="Hofmann A."/>
            <person name="Qu J."/>
            <person name="Dugan S."/>
            <person name="Lee S.L."/>
            <person name="Chao H."/>
            <person name="Dinh H."/>
            <person name="Han Y."/>
            <person name="Doddapaneni H.V."/>
            <person name="Worley K.C."/>
            <person name="Muzny D.M."/>
            <person name="Ioannidis P."/>
            <person name="Waterhouse R.M."/>
            <person name="Zdobnov E.M."/>
            <person name="James P.J."/>
            <person name="Bagnall N.H."/>
            <person name="Kotze A.C."/>
            <person name="Gibbs R.A."/>
            <person name="Richards S."/>
            <person name="Batterham P."/>
            <person name="Gasser R.B."/>
        </authorList>
    </citation>
    <scope>NUCLEOTIDE SEQUENCE [LARGE SCALE GENOMIC DNA]</scope>
    <source>
        <strain evidence="2 3">LS</strain>
        <tissue evidence="2">Full body</tissue>
    </source>
</reference>
<feature type="chain" id="PRO_5005535808" evidence="1">
    <location>
        <begin position="20"/>
        <end position="512"/>
    </location>
</feature>
<organism evidence="2 3">
    <name type="scientific">Lucilia cuprina</name>
    <name type="common">Green bottle fly</name>
    <name type="synonym">Australian sheep blowfly</name>
    <dbReference type="NCBI Taxonomy" id="7375"/>
    <lineage>
        <taxon>Eukaryota</taxon>
        <taxon>Metazoa</taxon>
        <taxon>Ecdysozoa</taxon>
        <taxon>Arthropoda</taxon>
        <taxon>Hexapoda</taxon>
        <taxon>Insecta</taxon>
        <taxon>Pterygota</taxon>
        <taxon>Neoptera</taxon>
        <taxon>Endopterygota</taxon>
        <taxon>Diptera</taxon>
        <taxon>Brachycera</taxon>
        <taxon>Muscomorpha</taxon>
        <taxon>Oestroidea</taxon>
        <taxon>Calliphoridae</taxon>
        <taxon>Luciliinae</taxon>
        <taxon>Lucilia</taxon>
    </lineage>
</organism>
<name>A0A0L0C532_LUCCU</name>
<gene>
    <name evidence="2" type="ORF">FF38_08948</name>
</gene>
<evidence type="ECO:0000313" key="3">
    <source>
        <dbReference type="Proteomes" id="UP000037069"/>
    </source>
</evidence>
<comment type="caution">
    <text evidence="2">The sequence shown here is derived from an EMBL/GenBank/DDBJ whole genome shotgun (WGS) entry which is preliminary data.</text>
</comment>
<keyword evidence="3" id="KW-1185">Reference proteome</keyword>
<dbReference type="OrthoDB" id="8059424at2759"/>
<sequence>MWLNKFIIIYLIQILTTTAVLNKNKGNYKTLQTGTFYLNSERPLWILQDEKSDKVRFKQMEFKEKPIYENIKPLYYNNRMTKKLQEINNHEIQKRNYKNFKTKAQKRFNYFNNYQGLQLPRNYIPLRKSSDANLHVSSRRYQNSKFIQNLPVFDAVPGEEAYTPSRPIFIYTGNKGRMLLNTMLSKRKYPMQEPVPGQVLYPPQTLMFKPQPLVENFQQKINVTMIPFYAYEAIDPRQHNLDMSSTSSSSNSYSSSLSNPYQVSKKLKKPKKYSAFFSPQEVLSQPITELSQYHYQIEYTTNSPLTLEKPYDNHRLNNASPITTPLTTPLPHKKFEVTYNDGEDKFQITYEDDTPHLERPLNIQTTQFTTTQAPLPYESYNIDQNYYAFPLYTMSKLMEKEDNNQKLQETRKQEADVTIEQQRIEKYIDSALKEENDSLLNKSNEDTWFILNSRYKGPLKTNANNLHSSKYIQSSPGKLQDLLKKEIKPKETTKPTLQPQGRSLYGEHINFI</sequence>
<keyword evidence="1" id="KW-0732">Signal</keyword>
<dbReference type="Proteomes" id="UP000037069">
    <property type="component" value="Unassembled WGS sequence"/>
</dbReference>
<proteinExistence type="predicted"/>
<protein>
    <submittedName>
        <fullName evidence="2">Uncharacterized protein</fullName>
    </submittedName>
</protein>